<dbReference type="OrthoDB" id="602284at2759"/>
<name>A0A9Q0WU85_SALPP</name>
<reference evidence="8" key="2">
    <citation type="journal article" date="2023" name="Int. J. Mol. Sci.">
        <title>De Novo Assembly and Annotation of 11 Diverse Shrub Willow (Salix) Genomes Reveals Novel Gene Organization in Sex-Linked Regions.</title>
        <authorList>
            <person name="Hyden B."/>
            <person name="Feng K."/>
            <person name="Yates T.B."/>
            <person name="Jawdy S."/>
            <person name="Cereghino C."/>
            <person name="Smart L.B."/>
            <person name="Muchero W."/>
        </authorList>
    </citation>
    <scope>NUCLEOTIDE SEQUENCE</scope>
    <source>
        <tissue evidence="8">Shoot tip</tissue>
    </source>
</reference>
<evidence type="ECO:0000256" key="2">
    <source>
        <dbReference type="ARBA" id="ARBA00009596"/>
    </source>
</evidence>
<dbReference type="GO" id="GO:0009706">
    <property type="term" value="C:chloroplast inner membrane"/>
    <property type="evidence" value="ECO:0007669"/>
    <property type="project" value="UniProtKB-SubCell"/>
</dbReference>
<comment type="function">
    <text evidence="7">Involved in protein precursor import into chloroplasts.</text>
</comment>
<comment type="similarity">
    <text evidence="2 7">Belongs to the Tic20 family.</text>
</comment>
<evidence type="ECO:0000256" key="5">
    <source>
        <dbReference type="ARBA" id="ARBA00022989"/>
    </source>
</evidence>
<sequence length="135" mass="15035">MLLSGRTMPSGSGFTNTRACTPMPGIVVSARVPRAPSRAALLNSRASLGRQLDSKPWSSRGLPSLLLSAASTHLLSGDYGRFSHNIPTYPRQRRSYSCPRASKDVPYSYRFPPMTKKPRWWWRTFSMPALFDASS</sequence>
<reference evidence="8" key="1">
    <citation type="submission" date="2022-11" db="EMBL/GenBank/DDBJ databases">
        <authorList>
            <person name="Hyden B.L."/>
            <person name="Feng K."/>
            <person name="Yates T."/>
            <person name="Jawdy S."/>
            <person name="Smart L.B."/>
            <person name="Muchero W."/>
        </authorList>
    </citation>
    <scope>NUCLEOTIDE SEQUENCE</scope>
    <source>
        <tissue evidence="8">Shoot tip</tissue>
    </source>
</reference>
<dbReference type="AlphaFoldDB" id="A0A9Q0WU85"/>
<evidence type="ECO:0000256" key="7">
    <source>
        <dbReference type="RuleBase" id="RU367003"/>
    </source>
</evidence>
<accession>A0A9Q0WU85</accession>
<gene>
    <name evidence="8" type="ORF">OIU79_017168</name>
</gene>
<keyword evidence="7" id="KW-0150">Chloroplast</keyword>
<dbReference type="Proteomes" id="UP001151532">
    <property type="component" value="Chromosome 5"/>
</dbReference>
<comment type="caution">
    <text evidence="8">The sequence shown here is derived from an EMBL/GenBank/DDBJ whole genome shotgun (WGS) entry which is preliminary data.</text>
</comment>
<comment type="subcellular location">
    <subcellularLocation>
        <location evidence="1">Plastid</location>
        <location evidence="1">Chloroplast inner membrane</location>
        <topology evidence="1">Multi-pass membrane protein</topology>
    </subcellularLocation>
    <subcellularLocation>
        <location evidence="7">Plastid</location>
        <location evidence="7">Chloroplast membrane</location>
        <topology evidence="7">Multi-pass membrane protein</topology>
    </subcellularLocation>
</comment>
<evidence type="ECO:0000256" key="4">
    <source>
        <dbReference type="ARBA" id="ARBA00022780"/>
    </source>
</evidence>
<evidence type="ECO:0000256" key="3">
    <source>
        <dbReference type="ARBA" id="ARBA00022692"/>
    </source>
</evidence>
<dbReference type="Pfam" id="PF16166">
    <property type="entry name" value="TIC20"/>
    <property type="match status" value="1"/>
</dbReference>
<keyword evidence="3" id="KW-0812">Transmembrane</keyword>
<proteinExistence type="inferred from homology"/>
<dbReference type="PANTHER" id="PTHR33510:SF9">
    <property type="entry name" value="HIT-TYPE ZINC FINGER FAMILY PROTEIN-RELATED"/>
    <property type="match status" value="1"/>
</dbReference>
<dbReference type="PANTHER" id="PTHR33510">
    <property type="entry name" value="PROTEIN TIC 20-II, CHLOROPLASTIC"/>
    <property type="match status" value="1"/>
</dbReference>
<dbReference type="EMBL" id="JAPFFK010000002">
    <property type="protein sequence ID" value="KAJ6773645.1"/>
    <property type="molecule type" value="Genomic_DNA"/>
</dbReference>
<evidence type="ECO:0000256" key="1">
    <source>
        <dbReference type="ARBA" id="ARBA00004478"/>
    </source>
</evidence>
<dbReference type="InterPro" id="IPR005691">
    <property type="entry name" value="Tic20"/>
</dbReference>
<keyword evidence="7" id="KW-0934">Plastid</keyword>
<protein>
    <recommendedName>
        <fullName evidence="7">Protein TIC 20</fullName>
    </recommendedName>
</protein>
<evidence type="ECO:0000256" key="6">
    <source>
        <dbReference type="ARBA" id="ARBA00023136"/>
    </source>
</evidence>
<keyword evidence="4" id="KW-1001">Plastid inner membrane</keyword>
<keyword evidence="9" id="KW-1185">Reference proteome</keyword>
<evidence type="ECO:0000313" key="8">
    <source>
        <dbReference type="EMBL" id="KAJ6773645.1"/>
    </source>
</evidence>
<keyword evidence="6" id="KW-0472">Membrane</keyword>
<organism evidence="8 9">
    <name type="scientific">Salix purpurea</name>
    <name type="common">Purple osier willow</name>
    <dbReference type="NCBI Taxonomy" id="77065"/>
    <lineage>
        <taxon>Eukaryota</taxon>
        <taxon>Viridiplantae</taxon>
        <taxon>Streptophyta</taxon>
        <taxon>Embryophyta</taxon>
        <taxon>Tracheophyta</taxon>
        <taxon>Spermatophyta</taxon>
        <taxon>Magnoliopsida</taxon>
        <taxon>eudicotyledons</taxon>
        <taxon>Gunneridae</taxon>
        <taxon>Pentapetalae</taxon>
        <taxon>rosids</taxon>
        <taxon>fabids</taxon>
        <taxon>Malpighiales</taxon>
        <taxon>Salicaceae</taxon>
        <taxon>Saliceae</taxon>
        <taxon>Salix</taxon>
    </lineage>
</organism>
<keyword evidence="5" id="KW-1133">Transmembrane helix</keyword>
<evidence type="ECO:0000313" key="9">
    <source>
        <dbReference type="Proteomes" id="UP001151532"/>
    </source>
</evidence>